<evidence type="ECO:0000256" key="2">
    <source>
        <dbReference type="PROSITE-ProRule" id="PRU00176"/>
    </source>
</evidence>
<dbReference type="InterPro" id="IPR000504">
    <property type="entry name" value="RRM_dom"/>
</dbReference>
<dbReference type="AlphaFoldDB" id="A0A5J9TGP1"/>
<dbReference type="Gramene" id="TVU10529">
    <property type="protein sequence ID" value="TVU10529"/>
    <property type="gene ID" value="EJB05_44066"/>
</dbReference>
<protein>
    <recommendedName>
        <fullName evidence="3">RRM domain-containing protein</fullName>
    </recommendedName>
</protein>
<keyword evidence="5" id="KW-1185">Reference proteome</keyword>
<dbReference type="Gene3D" id="3.30.70.330">
    <property type="match status" value="1"/>
</dbReference>
<dbReference type="PROSITE" id="PS50102">
    <property type="entry name" value="RRM"/>
    <property type="match status" value="1"/>
</dbReference>
<dbReference type="OrthoDB" id="694843at2759"/>
<comment type="caution">
    <text evidence="4">The sequence shown here is derived from an EMBL/GenBank/DDBJ whole genome shotgun (WGS) entry which is preliminary data.</text>
</comment>
<dbReference type="InterPro" id="IPR052462">
    <property type="entry name" value="SLIRP/GR-RBP-like"/>
</dbReference>
<dbReference type="Pfam" id="PF00076">
    <property type="entry name" value="RRM_1"/>
    <property type="match status" value="1"/>
</dbReference>
<dbReference type="InterPro" id="IPR005174">
    <property type="entry name" value="KIB1-4_b-propeller"/>
</dbReference>
<evidence type="ECO:0000313" key="4">
    <source>
        <dbReference type="EMBL" id="TVU10529.1"/>
    </source>
</evidence>
<reference evidence="4 5" key="1">
    <citation type="journal article" date="2019" name="Sci. Rep.">
        <title>A high-quality genome of Eragrostis curvula grass provides insights into Poaceae evolution and supports new strategies to enhance forage quality.</title>
        <authorList>
            <person name="Carballo J."/>
            <person name="Santos B.A.C.M."/>
            <person name="Zappacosta D."/>
            <person name="Garbus I."/>
            <person name="Selva J.P."/>
            <person name="Gallo C.A."/>
            <person name="Diaz A."/>
            <person name="Albertini E."/>
            <person name="Caccamo M."/>
            <person name="Echenique V."/>
        </authorList>
    </citation>
    <scope>NUCLEOTIDE SEQUENCE [LARGE SCALE GENOMIC DNA]</scope>
    <source>
        <strain evidence="5">cv. Victoria</strain>
        <tissue evidence="4">Leaf</tissue>
    </source>
</reference>
<dbReference type="Pfam" id="PF03478">
    <property type="entry name" value="Beta-prop_KIB1-4"/>
    <property type="match status" value="1"/>
</dbReference>
<feature type="domain" description="RRM" evidence="3">
    <location>
        <begin position="250"/>
        <end position="328"/>
    </location>
</feature>
<dbReference type="SUPFAM" id="SSF54928">
    <property type="entry name" value="RNA-binding domain, RBD"/>
    <property type="match status" value="1"/>
</dbReference>
<dbReference type="Proteomes" id="UP000324897">
    <property type="component" value="Chromosome 3"/>
</dbReference>
<feature type="non-terminal residue" evidence="4">
    <location>
        <position position="1"/>
    </location>
</feature>
<dbReference type="EMBL" id="RWGY01000039">
    <property type="protein sequence ID" value="TVU10529.1"/>
    <property type="molecule type" value="Genomic_DNA"/>
</dbReference>
<name>A0A5J9TGP1_9POAL</name>
<dbReference type="GO" id="GO:0003723">
    <property type="term" value="F:RNA binding"/>
    <property type="evidence" value="ECO:0007669"/>
    <property type="project" value="UniProtKB-UniRule"/>
</dbReference>
<dbReference type="SMART" id="SM00360">
    <property type="entry name" value="RRM"/>
    <property type="match status" value="1"/>
</dbReference>
<evidence type="ECO:0000256" key="1">
    <source>
        <dbReference type="ARBA" id="ARBA00022884"/>
    </source>
</evidence>
<dbReference type="InterPro" id="IPR012677">
    <property type="entry name" value="Nucleotide-bd_a/b_plait_sf"/>
</dbReference>
<organism evidence="4 5">
    <name type="scientific">Eragrostis curvula</name>
    <name type="common">weeping love grass</name>
    <dbReference type="NCBI Taxonomy" id="38414"/>
    <lineage>
        <taxon>Eukaryota</taxon>
        <taxon>Viridiplantae</taxon>
        <taxon>Streptophyta</taxon>
        <taxon>Embryophyta</taxon>
        <taxon>Tracheophyta</taxon>
        <taxon>Spermatophyta</taxon>
        <taxon>Magnoliopsida</taxon>
        <taxon>Liliopsida</taxon>
        <taxon>Poales</taxon>
        <taxon>Poaceae</taxon>
        <taxon>PACMAD clade</taxon>
        <taxon>Chloridoideae</taxon>
        <taxon>Eragrostideae</taxon>
        <taxon>Eragrostidinae</taxon>
        <taxon>Eragrostis</taxon>
    </lineage>
</organism>
<evidence type="ECO:0000313" key="5">
    <source>
        <dbReference type="Proteomes" id="UP000324897"/>
    </source>
</evidence>
<dbReference type="InterPro" id="IPR035979">
    <property type="entry name" value="RBD_domain_sf"/>
</dbReference>
<proteinExistence type="predicted"/>
<gene>
    <name evidence="4" type="ORF">EJB05_44066</name>
</gene>
<keyword evidence="1 2" id="KW-0694">RNA-binding</keyword>
<evidence type="ECO:0000259" key="3">
    <source>
        <dbReference type="PROSITE" id="PS50102"/>
    </source>
</evidence>
<dbReference type="PANTHER" id="PTHR48027">
    <property type="entry name" value="HETEROGENEOUS NUCLEAR RIBONUCLEOPROTEIN 87F-RELATED"/>
    <property type="match status" value="1"/>
</dbReference>
<sequence length="342" mass="37468">MRCFANHGTAAYHGGEIVIVHDLESYMVKLRVTGGGGATVVEIPPLMRTSFADEGERERVVERQLGRCIYTLDSRGELLAVCLHESAAATTMNNNGVLEQALPDQVVSVSVYALDDDTARWVRKDGRSLCDRVLFLGCPTSFAVDAVLFGGALGGGCAYFVLNLNWRNASERCRVYRHSFEDGSTAVVEELPAGQGWDDDTRMTCLIPQPSGVAPAHEINERLLQAPVREQVAPCPRSIICAPRTGPYCFKLYVGNLPKYLDSFDLKHFFSTYGEVSNARVICDTRTGRSWGFGFVTMATMCEPDDVTAALDGEEFYGNVLGVKFGEERPKGPFVMSPLALN</sequence>
<accession>A0A5J9TGP1</accession>